<keyword evidence="6 8" id="KW-1133">Transmembrane helix</keyword>
<comment type="subcellular location">
    <subcellularLocation>
        <location evidence="1">Cell membrane</location>
        <topology evidence="1">Multi-pass membrane protein</topology>
    </subcellularLocation>
</comment>
<keyword evidence="5 8" id="KW-0812">Transmembrane</keyword>
<sequence>MKKKFLYLFTHFQFQFFAILLIAILFRICFLSSGVLLGDEPLYSVRSIGFVDSFASDLQTTPFDWFPNGLPWWGTLSFHDHPPLFFIIQNLFFRNLGYSIFLSRLPAALFGIGSVIVSFFIGKQLYNKKLGIFCMGLMAINDFSVVYTRVSMLESVTLFFILLSFYFFLRSLKEKKFLYPWGIALGFSFLSKYVSFAIFPVYILGFFVYKREYLKSIRLYTAIFLSLIIFSPVIIYNIGMYRATGHFDLQFAFLLKQDISEHWKKLPGKTQRGDLLQRISDMGTLLYLYTPVFFLFALSAFFYPIAKLFQRKKWDTATFCTFLSTVCFLVFFLLIGARTRFLFYLTPFFIFLMVPFLRDFFDISKKWTKAFLWIWIAYEMFFSVNAVVASTGRKIGKASVTYPKQLYLPDYGANALETYLRKELDDLKPNPHSRFKNQNYQSAVDRFYQLNMGQETPVFLFFDSRAGVGTLVQSYVRRTMYLGLPLAGIESFPQYIFTINASNAHHLVYYIYSTPASSQNTNVNRPGMSPDVFKNKLDLLGIKPHNIYTHDGDIAYQIYKIDWSIALYAYKNVGGMSLPTDIRE</sequence>
<feature type="transmembrane region" description="Helical" evidence="8">
    <location>
        <begin position="219"/>
        <end position="239"/>
    </location>
</feature>
<dbReference type="PANTHER" id="PTHR33908:SF11">
    <property type="entry name" value="MEMBRANE PROTEIN"/>
    <property type="match status" value="1"/>
</dbReference>
<feature type="transmembrane region" description="Helical" evidence="8">
    <location>
        <begin position="341"/>
        <end position="358"/>
    </location>
</feature>
<evidence type="ECO:0000256" key="8">
    <source>
        <dbReference type="SAM" id="Phobius"/>
    </source>
</evidence>
<feature type="transmembrane region" description="Helical" evidence="8">
    <location>
        <begin position="105"/>
        <end position="126"/>
    </location>
</feature>
<evidence type="ECO:0000256" key="5">
    <source>
        <dbReference type="ARBA" id="ARBA00022692"/>
    </source>
</evidence>
<keyword evidence="7 8" id="KW-0472">Membrane</keyword>
<evidence type="ECO:0000313" key="10">
    <source>
        <dbReference type="EMBL" id="PIR04485.1"/>
    </source>
</evidence>
<evidence type="ECO:0000256" key="2">
    <source>
        <dbReference type="ARBA" id="ARBA00022475"/>
    </source>
</evidence>
<dbReference type="Proteomes" id="UP000229600">
    <property type="component" value="Unassembled WGS sequence"/>
</dbReference>
<evidence type="ECO:0000256" key="6">
    <source>
        <dbReference type="ARBA" id="ARBA00022989"/>
    </source>
</evidence>
<dbReference type="Pfam" id="PF13231">
    <property type="entry name" value="PMT_2"/>
    <property type="match status" value="1"/>
</dbReference>
<dbReference type="EMBL" id="PCWN01000002">
    <property type="protein sequence ID" value="PIR04485.1"/>
    <property type="molecule type" value="Genomic_DNA"/>
</dbReference>
<evidence type="ECO:0000313" key="11">
    <source>
        <dbReference type="Proteomes" id="UP000229600"/>
    </source>
</evidence>
<name>A0A2H0N8L3_9BACT</name>
<comment type="caution">
    <text evidence="10">The sequence shown here is derived from an EMBL/GenBank/DDBJ whole genome shotgun (WGS) entry which is preliminary data.</text>
</comment>
<evidence type="ECO:0000259" key="9">
    <source>
        <dbReference type="Pfam" id="PF13231"/>
    </source>
</evidence>
<keyword evidence="3" id="KW-0328">Glycosyltransferase</keyword>
<dbReference type="GO" id="GO:0016763">
    <property type="term" value="F:pentosyltransferase activity"/>
    <property type="evidence" value="ECO:0007669"/>
    <property type="project" value="TreeGrafter"/>
</dbReference>
<feature type="transmembrane region" description="Helical" evidence="8">
    <location>
        <begin position="181"/>
        <end position="207"/>
    </location>
</feature>
<evidence type="ECO:0000256" key="3">
    <source>
        <dbReference type="ARBA" id="ARBA00022676"/>
    </source>
</evidence>
<dbReference type="InterPro" id="IPR050297">
    <property type="entry name" value="LipidA_mod_glycosyltrf_83"/>
</dbReference>
<dbReference type="AlphaFoldDB" id="A0A2H0N8L3"/>
<evidence type="ECO:0000256" key="4">
    <source>
        <dbReference type="ARBA" id="ARBA00022679"/>
    </source>
</evidence>
<keyword evidence="4" id="KW-0808">Transferase</keyword>
<gene>
    <name evidence="10" type="ORF">COV59_00720</name>
</gene>
<evidence type="ECO:0000256" key="1">
    <source>
        <dbReference type="ARBA" id="ARBA00004651"/>
    </source>
</evidence>
<feature type="domain" description="Glycosyltransferase RgtA/B/C/D-like" evidence="9">
    <location>
        <begin position="80"/>
        <end position="236"/>
    </location>
</feature>
<proteinExistence type="predicted"/>
<accession>A0A2H0N8L3</accession>
<dbReference type="InterPro" id="IPR038731">
    <property type="entry name" value="RgtA/B/C-like"/>
</dbReference>
<dbReference type="GO" id="GO:0009103">
    <property type="term" value="P:lipopolysaccharide biosynthetic process"/>
    <property type="evidence" value="ECO:0007669"/>
    <property type="project" value="UniProtKB-ARBA"/>
</dbReference>
<feature type="transmembrane region" description="Helical" evidence="8">
    <location>
        <begin position="146"/>
        <end position="169"/>
    </location>
</feature>
<feature type="transmembrane region" description="Helical" evidence="8">
    <location>
        <begin position="286"/>
        <end position="305"/>
    </location>
</feature>
<protein>
    <recommendedName>
        <fullName evidence="9">Glycosyltransferase RgtA/B/C/D-like domain-containing protein</fullName>
    </recommendedName>
</protein>
<reference evidence="10 11" key="1">
    <citation type="submission" date="2017-09" db="EMBL/GenBank/DDBJ databases">
        <title>Depth-based differentiation of microbial function through sediment-hosted aquifers and enrichment of novel symbionts in the deep terrestrial subsurface.</title>
        <authorList>
            <person name="Probst A.J."/>
            <person name="Ladd B."/>
            <person name="Jarett J.K."/>
            <person name="Geller-Mcgrath D.E."/>
            <person name="Sieber C.M."/>
            <person name="Emerson J.B."/>
            <person name="Anantharaman K."/>
            <person name="Thomas B.C."/>
            <person name="Malmstrom R."/>
            <person name="Stieglmeier M."/>
            <person name="Klingl A."/>
            <person name="Woyke T."/>
            <person name="Ryan C.M."/>
            <person name="Banfield J.F."/>
        </authorList>
    </citation>
    <scope>NUCLEOTIDE SEQUENCE [LARGE SCALE GENOMIC DNA]</scope>
    <source>
        <strain evidence="10">CG11_big_fil_rev_8_21_14_0_20_39_34</strain>
    </source>
</reference>
<dbReference type="GO" id="GO:0005886">
    <property type="term" value="C:plasma membrane"/>
    <property type="evidence" value="ECO:0007669"/>
    <property type="project" value="UniProtKB-SubCell"/>
</dbReference>
<feature type="transmembrane region" description="Helical" evidence="8">
    <location>
        <begin position="317"/>
        <end position="335"/>
    </location>
</feature>
<dbReference type="PANTHER" id="PTHR33908">
    <property type="entry name" value="MANNOSYLTRANSFERASE YKCB-RELATED"/>
    <property type="match status" value="1"/>
</dbReference>
<evidence type="ECO:0000256" key="7">
    <source>
        <dbReference type="ARBA" id="ARBA00023136"/>
    </source>
</evidence>
<feature type="transmembrane region" description="Helical" evidence="8">
    <location>
        <begin position="12"/>
        <end position="37"/>
    </location>
</feature>
<organism evidence="10 11">
    <name type="scientific">Candidatus Magasanikbacteria bacterium CG11_big_fil_rev_8_21_14_0_20_39_34</name>
    <dbReference type="NCBI Taxonomy" id="1974653"/>
    <lineage>
        <taxon>Bacteria</taxon>
        <taxon>Candidatus Magasanikiibacteriota</taxon>
    </lineage>
</organism>
<feature type="transmembrane region" description="Helical" evidence="8">
    <location>
        <begin position="370"/>
        <end position="389"/>
    </location>
</feature>
<keyword evidence="2" id="KW-1003">Cell membrane</keyword>